<feature type="transmembrane region" description="Helical" evidence="6">
    <location>
        <begin position="317"/>
        <end position="339"/>
    </location>
</feature>
<evidence type="ECO:0000256" key="1">
    <source>
        <dbReference type="ARBA" id="ARBA00004141"/>
    </source>
</evidence>
<evidence type="ECO:0000256" key="6">
    <source>
        <dbReference type="SAM" id="Phobius"/>
    </source>
</evidence>
<comment type="similarity">
    <text evidence="2">Belongs to the major facilitator superfamily. Proton-dependent oligopeptide transporter (POT/PTR) (TC 2.A.17) family.</text>
</comment>
<feature type="transmembrane region" description="Helical" evidence="6">
    <location>
        <begin position="243"/>
        <end position="261"/>
    </location>
</feature>
<dbReference type="GO" id="GO:0016020">
    <property type="term" value="C:membrane"/>
    <property type="evidence" value="ECO:0007669"/>
    <property type="project" value="UniProtKB-SubCell"/>
</dbReference>
<dbReference type="EMBL" id="ML978067">
    <property type="protein sequence ID" value="KAF2019953.1"/>
    <property type="molecule type" value="Genomic_DNA"/>
</dbReference>
<keyword evidence="4 6" id="KW-1133">Transmembrane helix</keyword>
<feature type="transmembrane region" description="Helical" evidence="6">
    <location>
        <begin position="20"/>
        <end position="41"/>
    </location>
</feature>
<feature type="transmembrane region" description="Helical" evidence="6">
    <location>
        <begin position="165"/>
        <end position="186"/>
    </location>
</feature>
<feature type="transmembrane region" description="Helical" evidence="6">
    <location>
        <begin position="401"/>
        <end position="424"/>
    </location>
</feature>
<dbReference type="InterPro" id="IPR036259">
    <property type="entry name" value="MFS_trans_sf"/>
</dbReference>
<keyword evidence="8" id="KW-1185">Reference proteome</keyword>
<dbReference type="SUPFAM" id="SSF103473">
    <property type="entry name" value="MFS general substrate transporter"/>
    <property type="match status" value="1"/>
</dbReference>
<evidence type="ECO:0000313" key="8">
    <source>
        <dbReference type="Proteomes" id="UP000799778"/>
    </source>
</evidence>
<dbReference type="Pfam" id="PF00854">
    <property type="entry name" value="PTR2"/>
    <property type="match status" value="1"/>
</dbReference>
<dbReference type="AlphaFoldDB" id="A0A6A5Y434"/>
<evidence type="ECO:0000256" key="5">
    <source>
        <dbReference type="ARBA" id="ARBA00023136"/>
    </source>
</evidence>
<keyword evidence="5 6" id="KW-0472">Membrane</keyword>
<feature type="transmembrane region" description="Helical" evidence="6">
    <location>
        <begin position="82"/>
        <end position="103"/>
    </location>
</feature>
<gene>
    <name evidence="7" type="ORF">BU24DRAFT_130424</name>
</gene>
<sequence length="463" mass="49985">MQNERGVPSVPGALGLGQSIATTISNVFFVVQFLTPLLFGVISDTWLGRYRTLLLGLCLSLCGNLVMLTTSLPVALDRGAGLPGLIVAMFLIASGVGATKATVSPFIGDQLPKKKPHVARQKNRNLAIVDGARTLQLLYNAFYWLTNIASLSSIPATFLERYVGFWTSYLMATGSLLIATALLILFGSKLGRNCLPQASRVLKLAALSGFKLDHTKPEYQQQVRGVQVSWDDNFVDELKKGLLACRVIFTFAFFYLAIMQMHNNLISQAGQMNLHGVPNDMIQAMAGVACVVFGPVIQALYDLLARRRIAFGPMKRITAAFVICGAAMAYASGLQKIIYSTGPCYEAPLACEAADGGRVPNDVNVWTQLPVYVALAIAEIFGLVTVSEYSYSNAPKDMRSVVQAMVQLSACFGSVMGIAISPAARDPWLVVVYASIAGALAVCSVGFWFCFRKHDKTGTAHID</sequence>
<name>A0A6A5Y434_9PLEO</name>
<dbReference type="Gene3D" id="1.20.1250.20">
    <property type="entry name" value="MFS general substrate transporter like domains"/>
    <property type="match status" value="1"/>
</dbReference>
<proteinExistence type="inferred from homology"/>
<organism evidence="7 8">
    <name type="scientific">Aaosphaeria arxii CBS 175.79</name>
    <dbReference type="NCBI Taxonomy" id="1450172"/>
    <lineage>
        <taxon>Eukaryota</taxon>
        <taxon>Fungi</taxon>
        <taxon>Dikarya</taxon>
        <taxon>Ascomycota</taxon>
        <taxon>Pezizomycotina</taxon>
        <taxon>Dothideomycetes</taxon>
        <taxon>Pleosporomycetidae</taxon>
        <taxon>Pleosporales</taxon>
        <taxon>Pleosporales incertae sedis</taxon>
        <taxon>Aaosphaeria</taxon>
    </lineage>
</organism>
<accession>A0A6A5Y434</accession>
<dbReference type="GeneID" id="54278412"/>
<dbReference type="RefSeq" id="XP_033388292.1">
    <property type="nucleotide sequence ID" value="XM_033521015.1"/>
</dbReference>
<feature type="transmembrane region" description="Helical" evidence="6">
    <location>
        <begin position="430"/>
        <end position="451"/>
    </location>
</feature>
<protein>
    <submittedName>
        <fullName evidence="7">Oligopeptide transporter</fullName>
    </submittedName>
</protein>
<evidence type="ECO:0000256" key="3">
    <source>
        <dbReference type="ARBA" id="ARBA00022692"/>
    </source>
</evidence>
<evidence type="ECO:0000313" key="7">
    <source>
        <dbReference type="EMBL" id="KAF2019953.1"/>
    </source>
</evidence>
<evidence type="ECO:0000256" key="2">
    <source>
        <dbReference type="ARBA" id="ARBA00005982"/>
    </source>
</evidence>
<feature type="transmembrane region" description="Helical" evidence="6">
    <location>
        <begin position="281"/>
        <end position="305"/>
    </location>
</feature>
<evidence type="ECO:0000256" key="4">
    <source>
        <dbReference type="ARBA" id="ARBA00022989"/>
    </source>
</evidence>
<dbReference type="PANTHER" id="PTHR11654">
    <property type="entry name" value="OLIGOPEPTIDE TRANSPORTER-RELATED"/>
    <property type="match status" value="1"/>
</dbReference>
<keyword evidence="3 6" id="KW-0812">Transmembrane</keyword>
<feature type="transmembrane region" description="Helical" evidence="6">
    <location>
        <begin position="53"/>
        <end position="76"/>
    </location>
</feature>
<dbReference type="GO" id="GO:0022857">
    <property type="term" value="F:transmembrane transporter activity"/>
    <property type="evidence" value="ECO:0007669"/>
    <property type="project" value="InterPro"/>
</dbReference>
<feature type="transmembrane region" description="Helical" evidence="6">
    <location>
        <begin position="369"/>
        <end position="389"/>
    </location>
</feature>
<dbReference type="OrthoDB" id="8904098at2759"/>
<dbReference type="Proteomes" id="UP000799778">
    <property type="component" value="Unassembled WGS sequence"/>
</dbReference>
<comment type="subcellular location">
    <subcellularLocation>
        <location evidence="1">Membrane</location>
        <topology evidence="1">Multi-pass membrane protein</topology>
    </subcellularLocation>
</comment>
<dbReference type="InterPro" id="IPR000109">
    <property type="entry name" value="POT_fam"/>
</dbReference>
<reference evidence="7" key="1">
    <citation type="journal article" date="2020" name="Stud. Mycol.">
        <title>101 Dothideomycetes genomes: a test case for predicting lifestyles and emergence of pathogens.</title>
        <authorList>
            <person name="Haridas S."/>
            <person name="Albert R."/>
            <person name="Binder M."/>
            <person name="Bloem J."/>
            <person name="Labutti K."/>
            <person name="Salamov A."/>
            <person name="Andreopoulos B."/>
            <person name="Baker S."/>
            <person name="Barry K."/>
            <person name="Bills G."/>
            <person name="Bluhm B."/>
            <person name="Cannon C."/>
            <person name="Castanera R."/>
            <person name="Culley D."/>
            <person name="Daum C."/>
            <person name="Ezra D."/>
            <person name="Gonzalez J."/>
            <person name="Henrissat B."/>
            <person name="Kuo A."/>
            <person name="Liang C."/>
            <person name="Lipzen A."/>
            <person name="Lutzoni F."/>
            <person name="Magnuson J."/>
            <person name="Mondo S."/>
            <person name="Nolan M."/>
            <person name="Ohm R."/>
            <person name="Pangilinan J."/>
            <person name="Park H.-J."/>
            <person name="Ramirez L."/>
            <person name="Alfaro M."/>
            <person name="Sun H."/>
            <person name="Tritt A."/>
            <person name="Yoshinaga Y."/>
            <person name="Zwiers L.-H."/>
            <person name="Turgeon B."/>
            <person name="Goodwin S."/>
            <person name="Spatafora J."/>
            <person name="Crous P."/>
            <person name="Grigoriev I."/>
        </authorList>
    </citation>
    <scope>NUCLEOTIDE SEQUENCE</scope>
    <source>
        <strain evidence="7">CBS 175.79</strain>
    </source>
</reference>